<dbReference type="EMBL" id="MN411632">
    <property type="protein sequence ID" value="QNQ79224.1"/>
    <property type="molecule type" value="Genomic_DNA"/>
</dbReference>
<keyword evidence="1" id="KW-0472">Membrane</keyword>
<keyword evidence="5" id="KW-1185">Reference proteome</keyword>
<reference evidence="6 7" key="2">
    <citation type="submission" date="2019-09" db="EMBL/GenBank/DDBJ databases">
        <title>Genome sequence of porcine adenovirus 4 strain Kasza: fibre comparable to that of strain NADC-1, including a longer RGD-containing and a galectin domains.</title>
        <authorList>
            <person name="Papp T."/>
            <person name="Custers J."/>
            <person name="Harrach B."/>
        </authorList>
    </citation>
    <scope>NUCLEOTIDE SEQUENCE [LARGE SCALE GENOMIC DNA]</scope>
    <source>
        <strain evidence="3 7">Kasza_vL</strain>
        <strain evidence="4 6">Kasza_vS</strain>
    </source>
</reference>
<evidence type="ECO:0000313" key="5">
    <source>
        <dbReference type="Proteomes" id="UP000386070"/>
    </source>
</evidence>
<dbReference type="Proteomes" id="UP000516357">
    <property type="component" value="Segment"/>
</dbReference>
<name>A0A5P9VJ16_9ADEN</name>
<sequence>MCVSHLFYRMVTSMLILVSTCLHLVHSSANSTNTSSLCGPSSSPASGPEFIISVLLNILTACLLGHQYFDKILKDPQLWRRSFRLQRHGTADI</sequence>
<keyword evidence="1" id="KW-1133">Transmembrane helix</keyword>
<dbReference type="EMBL" id="MN411633">
    <property type="protein sequence ID" value="QNQ79259.1"/>
    <property type="molecule type" value="Genomic_DNA"/>
</dbReference>
<dbReference type="Proteomes" id="UP000516443">
    <property type="component" value="Segment"/>
</dbReference>
<proteinExistence type="predicted"/>
<evidence type="ECO:0000313" key="4">
    <source>
        <dbReference type="EMBL" id="QNQ79259.1"/>
    </source>
</evidence>
<accession>A0A5P9VJ16</accession>
<evidence type="ECO:0000313" key="2">
    <source>
        <dbReference type="EMBL" id="QFX65716.1"/>
    </source>
</evidence>
<feature type="transmembrane region" description="Helical" evidence="1">
    <location>
        <begin position="51"/>
        <end position="69"/>
    </location>
</feature>
<dbReference type="GeneID" id="80533587"/>
<dbReference type="EMBL" id="MK774519">
    <property type="protein sequence ID" value="QFX65716.1"/>
    <property type="molecule type" value="Genomic_DNA"/>
</dbReference>
<dbReference type="Proteomes" id="UP000386070">
    <property type="component" value="Segment"/>
</dbReference>
<dbReference type="RefSeq" id="YP_010796156.1">
    <property type="nucleotide sequence ID" value="NC_075965.1"/>
</dbReference>
<organism evidence="2 5">
    <name type="scientific">Mastadenovirus porcusquartum</name>
    <dbReference type="NCBI Taxonomy" id="3241439"/>
    <lineage>
        <taxon>Viruses</taxon>
        <taxon>Varidnaviria</taxon>
        <taxon>Bamfordvirae</taxon>
        <taxon>Preplasmiviricota</taxon>
        <taxon>Polisuviricotina</taxon>
        <taxon>Pharingeaviricetes</taxon>
        <taxon>Rowavirales</taxon>
        <taxon>Adenoviridae</taxon>
        <taxon>Mastadenovirus</taxon>
    </lineage>
</organism>
<dbReference type="KEGG" id="vg:80533587"/>
<evidence type="ECO:0000313" key="7">
    <source>
        <dbReference type="Proteomes" id="UP000516443"/>
    </source>
</evidence>
<evidence type="ECO:0000313" key="6">
    <source>
        <dbReference type="Proteomes" id="UP000516357"/>
    </source>
</evidence>
<evidence type="ECO:0000256" key="1">
    <source>
        <dbReference type="SAM" id="Phobius"/>
    </source>
</evidence>
<protein>
    <submittedName>
        <fullName evidence="2 3">ORF6</fullName>
    </submittedName>
</protein>
<reference evidence="2 5" key="1">
    <citation type="submission" date="2019-04" db="EMBL/GenBank/DDBJ databases">
        <title>Characterization of the first genome of Porcine mastadenovirus B (HNU1 strain) and implications on its lymphotropy and special origin.</title>
        <authorList>
            <person name="Liu S.-J."/>
            <person name="Wang Q."/>
            <person name="Li T.-T."/>
            <person name="Zhang S.-H."/>
            <person name="Li J.-Y."/>
            <person name="Wu L.-J."/>
            <person name="Qiu Y."/>
            <person name="Ge X.-Y."/>
        </authorList>
    </citation>
    <scope>NUCLEOTIDE SEQUENCE [LARGE SCALE GENOMIC DNA]</scope>
    <source>
        <strain evidence="2">HNU1</strain>
    </source>
</reference>
<keyword evidence="1" id="KW-0812">Transmembrane</keyword>
<evidence type="ECO:0000313" key="3">
    <source>
        <dbReference type="EMBL" id="QNQ79224.1"/>
    </source>
</evidence>